<evidence type="ECO:0000256" key="7">
    <source>
        <dbReference type="RuleBase" id="RU003812"/>
    </source>
</evidence>
<dbReference type="EC" id="6.3.1.5" evidence="7"/>
<comment type="pathway">
    <text evidence="1">Cofactor biosynthesis; NAD(+) biosynthesis.</text>
</comment>
<sequence length="88" mass="10263">MNKRQGRQLLAYLGAPKELYEKTPTADLEDDKPQLPDEDALGVTYEAIDNYLEGKPVTPEEQKVIENHYIRNAHKRELAYTRYTWPKS</sequence>
<keyword evidence="2 6" id="KW-0436">Ligase</keyword>
<evidence type="ECO:0000256" key="1">
    <source>
        <dbReference type="ARBA" id="ARBA00004790"/>
    </source>
</evidence>
<dbReference type="SUPFAM" id="SSF52402">
    <property type="entry name" value="Adenine nucleotide alpha hydrolases-like"/>
    <property type="match status" value="1"/>
</dbReference>
<protein>
    <recommendedName>
        <fullName evidence="7">NH(3)-dependent NAD(+) synthetase</fullName>
        <ecNumber evidence="7">6.3.1.5</ecNumber>
    </recommendedName>
</protein>
<keyword evidence="5 6" id="KW-0520">NAD</keyword>
<comment type="catalytic activity">
    <reaction evidence="7">
        <text>deamido-NAD(+) + NH4(+) + ATP = AMP + diphosphate + NAD(+) + H(+)</text>
        <dbReference type="Rhea" id="RHEA:21188"/>
        <dbReference type="ChEBI" id="CHEBI:15378"/>
        <dbReference type="ChEBI" id="CHEBI:28938"/>
        <dbReference type="ChEBI" id="CHEBI:30616"/>
        <dbReference type="ChEBI" id="CHEBI:33019"/>
        <dbReference type="ChEBI" id="CHEBI:57540"/>
        <dbReference type="ChEBI" id="CHEBI:58437"/>
        <dbReference type="ChEBI" id="CHEBI:456215"/>
        <dbReference type="EC" id="6.3.1.5"/>
    </reaction>
</comment>
<evidence type="ECO:0000256" key="4">
    <source>
        <dbReference type="ARBA" id="ARBA00022840"/>
    </source>
</evidence>
<organism evidence="9 10">
    <name type="scientific">Staphylococcus aureus</name>
    <dbReference type="NCBI Taxonomy" id="1280"/>
    <lineage>
        <taxon>Bacteria</taxon>
        <taxon>Bacillati</taxon>
        <taxon>Bacillota</taxon>
        <taxon>Bacilli</taxon>
        <taxon>Bacillales</taxon>
        <taxon>Staphylococcaceae</taxon>
        <taxon>Staphylococcus</taxon>
    </lineage>
</organism>
<dbReference type="EMBL" id="UHAQ01000004">
    <property type="protein sequence ID" value="SUK96806.1"/>
    <property type="molecule type" value="Genomic_DNA"/>
</dbReference>
<dbReference type="GO" id="GO:0005524">
    <property type="term" value="F:ATP binding"/>
    <property type="evidence" value="ECO:0007669"/>
    <property type="project" value="UniProtKB-KW"/>
</dbReference>
<dbReference type="InterPro" id="IPR022310">
    <property type="entry name" value="NAD/GMP_synthase"/>
</dbReference>
<evidence type="ECO:0000256" key="5">
    <source>
        <dbReference type="ARBA" id="ARBA00023027"/>
    </source>
</evidence>
<reference evidence="9 10" key="1">
    <citation type="submission" date="2018-06" db="EMBL/GenBank/DDBJ databases">
        <authorList>
            <consortium name="Pathogen Informatics"/>
            <person name="Doyle S."/>
        </authorList>
    </citation>
    <scope>NUCLEOTIDE SEQUENCE [LARGE SCALE GENOMIC DNA]</scope>
    <source>
        <strain evidence="9 10">NCTC5664</strain>
    </source>
</reference>
<dbReference type="Gene3D" id="3.40.50.620">
    <property type="entry name" value="HUPs"/>
    <property type="match status" value="1"/>
</dbReference>
<dbReference type="NCBIfam" id="TIGR00552">
    <property type="entry name" value="nadE"/>
    <property type="match status" value="1"/>
</dbReference>
<name>A0A1D5ACH3_STAAU</name>
<evidence type="ECO:0000256" key="6">
    <source>
        <dbReference type="RuleBase" id="RU003811"/>
    </source>
</evidence>
<keyword evidence="3 6" id="KW-0547">Nucleotide-binding</keyword>
<dbReference type="GO" id="GO:0003952">
    <property type="term" value="F:NAD+ synthase (glutamine-hydrolyzing) activity"/>
    <property type="evidence" value="ECO:0007669"/>
    <property type="project" value="InterPro"/>
</dbReference>
<dbReference type="GO" id="GO:0005737">
    <property type="term" value="C:cytoplasm"/>
    <property type="evidence" value="ECO:0007669"/>
    <property type="project" value="InterPro"/>
</dbReference>
<feature type="domain" description="NAD/GMP synthase" evidence="8">
    <location>
        <begin position="2"/>
        <end position="78"/>
    </location>
</feature>
<dbReference type="GO" id="GO:0008795">
    <property type="term" value="F:NAD+ synthase activity"/>
    <property type="evidence" value="ECO:0007669"/>
    <property type="project" value="UniProtKB-EC"/>
</dbReference>
<evidence type="ECO:0000256" key="2">
    <source>
        <dbReference type="ARBA" id="ARBA00022598"/>
    </source>
</evidence>
<accession>A0A1D5ACH3</accession>
<dbReference type="GO" id="GO:0009435">
    <property type="term" value="P:NAD+ biosynthetic process"/>
    <property type="evidence" value="ECO:0007669"/>
    <property type="project" value="UniProtKB-UniPathway"/>
</dbReference>
<dbReference type="Proteomes" id="UP000254502">
    <property type="component" value="Unassembled WGS sequence"/>
</dbReference>
<keyword evidence="4 6" id="KW-0067">ATP-binding</keyword>
<evidence type="ECO:0000313" key="9">
    <source>
        <dbReference type="EMBL" id="SUK96806.1"/>
    </source>
</evidence>
<dbReference type="UniPathway" id="UPA00253">
    <property type="reaction ID" value="UER00333"/>
</dbReference>
<dbReference type="InterPro" id="IPR014729">
    <property type="entry name" value="Rossmann-like_a/b/a_fold"/>
</dbReference>
<dbReference type="InterPro" id="IPR003694">
    <property type="entry name" value="NAD_synthase"/>
</dbReference>
<evidence type="ECO:0000256" key="3">
    <source>
        <dbReference type="ARBA" id="ARBA00022741"/>
    </source>
</evidence>
<dbReference type="AlphaFoldDB" id="A0A1D5ACH3"/>
<dbReference type="GO" id="GO:0004359">
    <property type="term" value="F:glutaminase activity"/>
    <property type="evidence" value="ECO:0007669"/>
    <property type="project" value="InterPro"/>
</dbReference>
<dbReference type="Pfam" id="PF02540">
    <property type="entry name" value="NAD_synthase"/>
    <property type="match status" value="1"/>
</dbReference>
<proteinExistence type="inferred from homology"/>
<comment type="similarity">
    <text evidence="6">Belongs to the NAD synthetase family.</text>
</comment>
<gene>
    <name evidence="9" type="primary">nadE_1</name>
    <name evidence="9" type="ORF">NCTC5664_04097</name>
</gene>
<evidence type="ECO:0000259" key="8">
    <source>
        <dbReference type="Pfam" id="PF02540"/>
    </source>
</evidence>
<evidence type="ECO:0000313" key="10">
    <source>
        <dbReference type="Proteomes" id="UP000254502"/>
    </source>
</evidence>